<evidence type="ECO:0000256" key="1">
    <source>
        <dbReference type="SAM" id="Phobius"/>
    </source>
</evidence>
<comment type="caution">
    <text evidence="2">The sequence shown here is derived from an EMBL/GenBank/DDBJ whole genome shotgun (WGS) entry which is preliminary data.</text>
</comment>
<keyword evidence="3" id="KW-1185">Reference proteome</keyword>
<dbReference type="RefSeq" id="WP_031588655.1">
    <property type="nucleotide sequence ID" value="NZ_JNKN01000004.1"/>
</dbReference>
<sequence length="174" mass="21195">MKLKKIKIYLLMFITFCILGYSSFKFYRIVDNALHYNEKRIQKKTEKVIKYVHDELIYTPYLTFTNASPDNEHKWQALYVKNGMLYKNNHPVFKKSFYKGHKLSIHFLGYIRSKSRIDFKYEMEGKYDYAQKQTLELLKFKLKNHLDTNLPDSTESYNLDINENHHNKIYYYKE</sequence>
<evidence type="ECO:0000313" key="2">
    <source>
        <dbReference type="EMBL" id="KRN51025.1"/>
    </source>
</evidence>
<dbReference type="Proteomes" id="UP000051841">
    <property type="component" value="Unassembled WGS sequence"/>
</dbReference>
<dbReference type="AlphaFoldDB" id="A0A0R2HDC4"/>
<keyword evidence="1" id="KW-0472">Membrane</keyword>
<organism evidence="2 3">
    <name type="scientific">Kandleria vitulina DSM 20405</name>
    <dbReference type="NCBI Taxonomy" id="1410657"/>
    <lineage>
        <taxon>Bacteria</taxon>
        <taxon>Bacillati</taxon>
        <taxon>Bacillota</taxon>
        <taxon>Erysipelotrichia</taxon>
        <taxon>Erysipelotrichales</taxon>
        <taxon>Coprobacillaceae</taxon>
        <taxon>Kandleria</taxon>
    </lineage>
</organism>
<keyword evidence="1" id="KW-0812">Transmembrane</keyword>
<name>A0A0R2HDC4_9FIRM</name>
<protein>
    <submittedName>
        <fullName evidence="2">Uncharacterized protein</fullName>
    </submittedName>
</protein>
<dbReference type="EMBL" id="JQBL01000003">
    <property type="protein sequence ID" value="KRN51025.1"/>
    <property type="molecule type" value="Genomic_DNA"/>
</dbReference>
<reference evidence="2 3" key="1">
    <citation type="journal article" date="2015" name="Genome Announc.">
        <title>Expanding the biotechnology potential of lactobacilli through comparative genomics of 213 strains and associated genera.</title>
        <authorList>
            <person name="Sun Z."/>
            <person name="Harris H.M."/>
            <person name="McCann A."/>
            <person name="Guo C."/>
            <person name="Argimon S."/>
            <person name="Zhang W."/>
            <person name="Yang X."/>
            <person name="Jeffery I.B."/>
            <person name="Cooney J.C."/>
            <person name="Kagawa T.F."/>
            <person name="Liu W."/>
            <person name="Song Y."/>
            <person name="Salvetti E."/>
            <person name="Wrobel A."/>
            <person name="Rasinkangas P."/>
            <person name="Parkhill J."/>
            <person name="Rea M.C."/>
            <person name="O'Sullivan O."/>
            <person name="Ritari J."/>
            <person name="Douillard F.P."/>
            <person name="Paul Ross R."/>
            <person name="Yang R."/>
            <person name="Briner A.E."/>
            <person name="Felis G.E."/>
            <person name="de Vos W.M."/>
            <person name="Barrangou R."/>
            <person name="Klaenhammer T.R."/>
            <person name="Caufield P.W."/>
            <person name="Cui Y."/>
            <person name="Zhang H."/>
            <person name="O'Toole P.W."/>
        </authorList>
    </citation>
    <scope>NUCLEOTIDE SEQUENCE [LARGE SCALE GENOMIC DNA]</scope>
    <source>
        <strain evidence="2 3">DSM 20405</strain>
    </source>
</reference>
<evidence type="ECO:0000313" key="3">
    <source>
        <dbReference type="Proteomes" id="UP000051841"/>
    </source>
</evidence>
<feature type="transmembrane region" description="Helical" evidence="1">
    <location>
        <begin position="6"/>
        <end position="24"/>
    </location>
</feature>
<accession>A0A0R2HDC4</accession>
<dbReference type="PATRIC" id="fig|1410657.5.peg.1139"/>
<gene>
    <name evidence="2" type="ORF">IV49_GL001098</name>
</gene>
<keyword evidence="1" id="KW-1133">Transmembrane helix</keyword>
<proteinExistence type="predicted"/>